<feature type="coiled-coil region" evidence="1">
    <location>
        <begin position="1"/>
        <end position="28"/>
    </location>
</feature>
<evidence type="ECO:0000313" key="2">
    <source>
        <dbReference type="EMBL" id="KAF4960813.1"/>
    </source>
</evidence>
<comment type="caution">
    <text evidence="2">The sequence shown here is derived from an EMBL/GenBank/DDBJ whole genome shotgun (WGS) entry which is preliminary data.</text>
</comment>
<protein>
    <submittedName>
        <fullName evidence="2">Uncharacterized protein</fullName>
    </submittedName>
</protein>
<dbReference type="AlphaFoldDB" id="A0A8H4X3R7"/>
<name>A0A8H4X3R7_9HYPO</name>
<keyword evidence="1" id="KW-0175">Coiled coil</keyword>
<sequence length="314" mass="34904">MSDLKDRMKALEAEMADLRIQMWAQEADCQHPQHSLPENKHSNPDSLISFTIAGTPMLTRRNSVSTQTLLESQDAGDQLGPASMPDSINTLDRTAQPINDVNILSGGESPNNNTCNNVLADSEQHQVVNPGVSLASDNFDSPPNASNPHPKLSISIAFLHKAIVDCRKPGSKFVRSVLHREPLNAQASEWPGGRFAEQYTEWRWIPFLVSGDAAELVSTNISQGDIELICMKDKAFTEMINDKTSMFEEPSRLLDVSVLLEELQPDFSPAEAWGYRVLAWKIHGIEDAFYMDRQGHPIPGPLCLLPWQMTPCED</sequence>
<dbReference type="Proteomes" id="UP000622797">
    <property type="component" value="Unassembled WGS sequence"/>
</dbReference>
<proteinExistence type="predicted"/>
<reference evidence="2" key="2">
    <citation type="submission" date="2020-05" db="EMBL/GenBank/DDBJ databases">
        <authorList>
            <person name="Kim H.-S."/>
            <person name="Proctor R.H."/>
            <person name="Brown D.W."/>
        </authorList>
    </citation>
    <scope>NUCLEOTIDE SEQUENCE</scope>
    <source>
        <strain evidence="2">NRRL 20472</strain>
    </source>
</reference>
<reference evidence="2" key="1">
    <citation type="journal article" date="2020" name="BMC Genomics">
        <title>Correction to: Identification and distribution of gene clusters required for synthesis of sphingolipid metabolism inhibitors in diverse species of the filamentous fungus Fusarium.</title>
        <authorList>
            <person name="Kim H.S."/>
            <person name="Lohmar J.M."/>
            <person name="Busman M."/>
            <person name="Brown D.W."/>
            <person name="Naumann T.A."/>
            <person name="Divon H.H."/>
            <person name="Lysoe E."/>
            <person name="Uhlig S."/>
            <person name="Proctor R.H."/>
        </authorList>
    </citation>
    <scope>NUCLEOTIDE SEQUENCE</scope>
    <source>
        <strain evidence="2">NRRL 20472</strain>
    </source>
</reference>
<dbReference type="EMBL" id="JABEXW010000624">
    <property type="protein sequence ID" value="KAF4960813.1"/>
    <property type="molecule type" value="Genomic_DNA"/>
</dbReference>
<evidence type="ECO:0000256" key="1">
    <source>
        <dbReference type="SAM" id="Coils"/>
    </source>
</evidence>
<keyword evidence="3" id="KW-1185">Reference proteome</keyword>
<gene>
    <name evidence="2" type="ORF">FSARC_10365</name>
</gene>
<dbReference type="OrthoDB" id="5088027at2759"/>
<evidence type="ECO:0000313" key="3">
    <source>
        <dbReference type="Proteomes" id="UP000622797"/>
    </source>
</evidence>
<accession>A0A8H4X3R7</accession>
<organism evidence="2 3">
    <name type="scientific">Fusarium sarcochroum</name>
    <dbReference type="NCBI Taxonomy" id="1208366"/>
    <lineage>
        <taxon>Eukaryota</taxon>
        <taxon>Fungi</taxon>
        <taxon>Dikarya</taxon>
        <taxon>Ascomycota</taxon>
        <taxon>Pezizomycotina</taxon>
        <taxon>Sordariomycetes</taxon>
        <taxon>Hypocreomycetidae</taxon>
        <taxon>Hypocreales</taxon>
        <taxon>Nectriaceae</taxon>
        <taxon>Fusarium</taxon>
        <taxon>Fusarium lateritium species complex</taxon>
    </lineage>
</organism>